<organism evidence="2 3">
    <name type="scientific">Quillaja saponaria</name>
    <name type="common">Soap bark tree</name>
    <dbReference type="NCBI Taxonomy" id="32244"/>
    <lineage>
        <taxon>Eukaryota</taxon>
        <taxon>Viridiplantae</taxon>
        <taxon>Streptophyta</taxon>
        <taxon>Embryophyta</taxon>
        <taxon>Tracheophyta</taxon>
        <taxon>Spermatophyta</taxon>
        <taxon>Magnoliopsida</taxon>
        <taxon>eudicotyledons</taxon>
        <taxon>Gunneridae</taxon>
        <taxon>Pentapetalae</taxon>
        <taxon>rosids</taxon>
        <taxon>fabids</taxon>
        <taxon>Fabales</taxon>
        <taxon>Quillajaceae</taxon>
        <taxon>Quillaja</taxon>
    </lineage>
</organism>
<dbReference type="AlphaFoldDB" id="A0AAD7L574"/>
<evidence type="ECO:0000256" key="1">
    <source>
        <dbReference type="SAM" id="MobiDB-lite"/>
    </source>
</evidence>
<evidence type="ECO:0000313" key="3">
    <source>
        <dbReference type="Proteomes" id="UP001163823"/>
    </source>
</evidence>
<evidence type="ECO:0000313" key="2">
    <source>
        <dbReference type="EMBL" id="KAJ7951637.1"/>
    </source>
</evidence>
<feature type="region of interest" description="Disordered" evidence="1">
    <location>
        <begin position="28"/>
        <end position="52"/>
    </location>
</feature>
<dbReference type="PANTHER" id="PTHR34276:SF1">
    <property type="entry name" value="MINI-RIBONUCLEASE 3"/>
    <property type="match status" value="1"/>
</dbReference>
<accession>A0AAD7L574</accession>
<protein>
    <submittedName>
        <fullName evidence="2">Ribonuclease III family protein</fullName>
    </submittedName>
</protein>
<gene>
    <name evidence="2" type="ORF">O6P43_027651</name>
</gene>
<keyword evidence="3" id="KW-1185">Reference proteome</keyword>
<dbReference type="Proteomes" id="UP001163823">
    <property type="component" value="Chromosome 11"/>
</dbReference>
<sequence>ECDIISSLRVRVSLDTVQRLPYNLNAPRKLKKDNNTLTQKPAPKTPPTVTLTASNTSTKQYISNLLKRDRPSSKQGVLQNYLGYDLWLPSPSKLEKPRSVYNTASLAYLGDCIYEVGYLYLTNTSRLEVVMLKLGFSIDSSEHLNLEEGK</sequence>
<dbReference type="PANTHER" id="PTHR34276">
    <property type="entry name" value="MINI-RIBONUCLEASE 3"/>
    <property type="match status" value="1"/>
</dbReference>
<comment type="caution">
    <text evidence="2">The sequence shown here is derived from an EMBL/GenBank/DDBJ whole genome shotgun (WGS) entry which is preliminary data.</text>
</comment>
<dbReference type="KEGG" id="qsa:O6P43_027651"/>
<name>A0AAD7L574_QUISA</name>
<dbReference type="EMBL" id="JARAOO010000011">
    <property type="protein sequence ID" value="KAJ7951637.1"/>
    <property type="molecule type" value="Genomic_DNA"/>
</dbReference>
<reference evidence="2" key="1">
    <citation type="journal article" date="2023" name="Science">
        <title>Elucidation of the pathway for biosynthesis of saponin adjuvants from the soapbark tree.</title>
        <authorList>
            <person name="Reed J."/>
            <person name="Orme A."/>
            <person name="El-Demerdash A."/>
            <person name="Owen C."/>
            <person name="Martin L.B.B."/>
            <person name="Misra R.C."/>
            <person name="Kikuchi S."/>
            <person name="Rejzek M."/>
            <person name="Martin A.C."/>
            <person name="Harkess A."/>
            <person name="Leebens-Mack J."/>
            <person name="Louveau T."/>
            <person name="Stephenson M.J."/>
            <person name="Osbourn A."/>
        </authorList>
    </citation>
    <scope>NUCLEOTIDE SEQUENCE</scope>
    <source>
        <strain evidence="2">S10</strain>
    </source>
</reference>
<proteinExistence type="predicted"/>
<feature type="non-terminal residue" evidence="2">
    <location>
        <position position="150"/>
    </location>
</feature>